<accession>A0A238KUS7</accession>
<dbReference type="RefSeq" id="WP_097805721.1">
    <property type="nucleotide sequence ID" value="NZ_FXYH01000013.1"/>
</dbReference>
<evidence type="ECO:0000313" key="4">
    <source>
        <dbReference type="Proteomes" id="UP000220836"/>
    </source>
</evidence>
<dbReference type="CDD" id="cd00118">
    <property type="entry name" value="LysM"/>
    <property type="match status" value="1"/>
</dbReference>
<dbReference type="AlphaFoldDB" id="A0A238KUS7"/>
<feature type="chain" id="PRO_5012421226" evidence="1">
    <location>
        <begin position="23"/>
        <end position="364"/>
    </location>
</feature>
<dbReference type="SUPFAM" id="SSF53850">
    <property type="entry name" value="Periplasmic binding protein-like II"/>
    <property type="match status" value="1"/>
</dbReference>
<feature type="domain" description="LysM" evidence="2">
    <location>
        <begin position="28"/>
        <end position="78"/>
    </location>
</feature>
<feature type="signal peptide" evidence="1">
    <location>
        <begin position="1"/>
        <end position="22"/>
    </location>
</feature>
<dbReference type="Gene3D" id="3.10.350.10">
    <property type="entry name" value="LysM domain"/>
    <property type="match status" value="1"/>
</dbReference>
<evidence type="ECO:0000256" key="1">
    <source>
        <dbReference type="SAM" id="SignalP"/>
    </source>
</evidence>
<dbReference type="InterPro" id="IPR036779">
    <property type="entry name" value="LysM_dom_sf"/>
</dbReference>
<keyword evidence="4" id="KW-1185">Reference proteome</keyword>
<organism evidence="3 4">
    <name type="scientific">Pelagimonas varians</name>
    <dbReference type="NCBI Taxonomy" id="696760"/>
    <lineage>
        <taxon>Bacteria</taxon>
        <taxon>Pseudomonadati</taxon>
        <taxon>Pseudomonadota</taxon>
        <taxon>Alphaproteobacteria</taxon>
        <taxon>Rhodobacterales</taxon>
        <taxon>Roseobacteraceae</taxon>
        <taxon>Pelagimonas</taxon>
    </lineage>
</organism>
<dbReference type="PANTHER" id="PTHR35936:SF35">
    <property type="entry name" value="L-CYSTINE-BINDING PROTEIN TCYJ"/>
    <property type="match status" value="1"/>
</dbReference>
<reference evidence="3 4" key="1">
    <citation type="submission" date="2017-05" db="EMBL/GenBank/DDBJ databases">
        <authorList>
            <person name="Song R."/>
            <person name="Chenine A.L."/>
            <person name="Ruprecht R.M."/>
        </authorList>
    </citation>
    <scope>NUCLEOTIDE SEQUENCE [LARGE SCALE GENOMIC DNA]</scope>
    <source>
        <strain evidence="3 4">CECT 8663</strain>
    </source>
</reference>
<keyword evidence="1" id="KW-0732">Signal</keyword>
<dbReference type="Proteomes" id="UP000220836">
    <property type="component" value="Unassembled WGS sequence"/>
</dbReference>
<evidence type="ECO:0000259" key="2">
    <source>
        <dbReference type="PROSITE" id="PS51782"/>
    </source>
</evidence>
<dbReference type="OrthoDB" id="8479038at2"/>
<sequence>MLKRLSALVASAIVASSMSASAQETCGGEYTVQRGDSLSLIADKLYKNVGQWTSIHGNNNDKIGSNPNNIRVGMKLRMACIGGMPTGLKGGTSVAVIEAAAAVPAAPLVVAPGNAATRKKINILTGDDFAPFTDRGLPKGGILADVVEEAMKAANPAQGYAVHWVNDWSSHHEPLLSNALLDIGFPWFKPDCDADPETYRCANLRFSESMFEVLMLLFVNKTQPITFTTDADLQGKTLCRPKGYSTYIFDQNGRNWLKDKHITLHIGDSPADCFDLLAEGKVDGAVLNEFTGRKKIKEMGLQDQVQIAQGQPISVDGNHMVVHKSHPNGPALLAEFEKGLAMIKENGTYQRIIDEHMTRIWAEF</sequence>
<dbReference type="PANTHER" id="PTHR35936">
    <property type="entry name" value="MEMBRANE-BOUND LYTIC MUREIN TRANSGLYCOSYLASE F"/>
    <property type="match status" value="1"/>
</dbReference>
<gene>
    <name evidence="3" type="ORF">PEV8663_03244</name>
</gene>
<evidence type="ECO:0000313" key="3">
    <source>
        <dbReference type="EMBL" id="SMX46351.1"/>
    </source>
</evidence>
<protein>
    <submittedName>
        <fullName evidence="3">Bacterial extracellular solute-binding proteins, family 3</fullName>
    </submittedName>
</protein>
<proteinExistence type="predicted"/>
<dbReference type="EMBL" id="FXYH01000013">
    <property type="protein sequence ID" value="SMX46351.1"/>
    <property type="molecule type" value="Genomic_DNA"/>
</dbReference>
<dbReference type="SMART" id="SM00257">
    <property type="entry name" value="LysM"/>
    <property type="match status" value="1"/>
</dbReference>
<dbReference type="Gene3D" id="3.40.190.10">
    <property type="entry name" value="Periplasmic binding protein-like II"/>
    <property type="match status" value="2"/>
</dbReference>
<name>A0A238KUS7_9RHOB</name>
<dbReference type="InterPro" id="IPR018392">
    <property type="entry name" value="LysM"/>
</dbReference>
<dbReference type="PROSITE" id="PS51782">
    <property type="entry name" value="LYSM"/>
    <property type="match status" value="1"/>
</dbReference>